<evidence type="ECO:0000259" key="7">
    <source>
        <dbReference type="PROSITE" id="PS50102"/>
    </source>
</evidence>
<dbReference type="Gene3D" id="3.30.70.330">
    <property type="match status" value="1"/>
</dbReference>
<proteinExistence type="predicted"/>
<dbReference type="GeneID" id="28937652"/>
<dbReference type="EMBL" id="LFVZ01000013">
    <property type="protein sequence ID" value="KTW26446.1"/>
    <property type="molecule type" value="Genomic_DNA"/>
</dbReference>
<dbReference type="AlphaFoldDB" id="A0A0W4ZDS1"/>
<dbReference type="SUPFAM" id="SSF54928">
    <property type="entry name" value="RNA-binding domain, RBD"/>
    <property type="match status" value="1"/>
</dbReference>
<evidence type="ECO:0000256" key="3">
    <source>
        <dbReference type="ARBA" id="ARBA00022884"/>
    </source>
</evidence>
<dbReference type="OrthoDB" id="275748at2759"/>
<accession>A0A0W4ZDS1</accession>
<comment type="caution">
    <text evidence="8">The sequence shown here is derived from an EMBL/GenBank/DDBJ whole genome shotgun (WGS) entry which is preliminary data.</text>
</comment>
<dbReference type="InterPro" id="IPR000504">
    <property type="entry name" value="RRM_dom"/>
</dbReference>
<evidence type="ECO:0000256" key="5">
    <source>
        <dbReference type="ARBA" id="ARBA00023242"/>
    </source>
</evidence>
<keyword evidence="4" id="KW-0508">mRNA splicing</keyword>
<keyword evidence="3 6" id="KW-0694">RNA-binding</keyword>
<protein>
    <recommendedName>
        <fullName evidence="7">RRM domain-containing protein</fullName>
    </recommendedName>
</protein>
<evidence type="ECO:0000256" key="4">
    <source>
        <dbReference type="ARBA" id="ARBA00023187"/>
    </source>
</evidence>
<evidence type="ECO:0000256" key="2">
    <source>
        <dbReference type="ARBA" id="ARBA00022664"/>
    </source>
</evidence>
<dbReference type="InterPro" id="IPR012677">
    <property type="entry name" value="Nucleotide-bd_a/b_plait_sf"/>
</dbReference>
<evidence type="ECO:0000256" key="6">
    <source>
        <dbReference type="PROSITE-ProRule" id="PRU00176"/>
    </source>
</evidence>
<dbReference type="RefSeq" id="XP_018224894.1">
    <property type="nucleotide sequence ID" value="XM_018371449.1"/>
</dbReference>
<dbReference type="SMART" id="SM00360">
    <property type="entry name" value="RRM"/>
    <property type="match status" value="1"/>
</dbReference>
<evidence type="ECO:0000313" key="9">
    <source>
        <dbReference type="Proteomes" id="UP000054454"/>
    </source>
</evidence>
<reference evidence="9" key="1">
    <citation type="journal article" date="2016" name="Nat. Commun.">
        <title>Genome analysis of three Pneumocystis species reveals adaptation mechanisms to life exclusively in mammalian hosts.</title>
        <authorList>
            <person name="Ma L."/>
            <person name="Chen Z."/>
            <person name="Huang D.W."/>
            <person name="Kutty G."/>
            <person name="Ishihara M."/>
            <person name="Wang H."/>
            <person name="Abouelleil A."/>
            <person name="Bishop L."/>
            <person name="Davey E."/>
            <person name="Deng R."/>
            <person name="Deng X."/>
            <person name="Fan L."/>
            <person name="Fantoni G."/>
            <person name="Fitzgerald M."/>
            <person name="Gogineni E."/>
            <person name="Goldberg J.M."/>
            <person name="Handley G."/>
            <person name="Hu X."/>
            <person name="Huber C."/>
            <person name="Jiao X."/>
            <person name="Jones K."/>
            <person name="Levin J.Z."/>
            <person name="Liu Y."/>
            <person name="Macdonald P."/>
            <person name="Melnikov A."/>
            <person name="Raley C."/>
            <person name="Sassi M."/>
            <person name="Sherman B.T."/>
            <person name="Song X."/>
            <person name="Sykes S."/>
            <person name="Tran B."/>
            <person name="Walsh L."/>
            <person name="Xia Y."/>
            <person name="Yang J."/>
            <person name="Young S."/>
            <person name="Zeng Q."/>
            <person name="Zheng X."/>
            <person name="Stephens R."/>
            <person name="Nusbaum C."/>
            <person name="Birren B.W."/>
            <person name="Azadi P."/>
            <person name="Lempicki R.A."/>
            <person name="Cuomo C.A."/>
            <person name="Kovacs J.A."/>
        </authorList>
    </citation>
    <scope>NUCLEOTIDE SEQUENCE [LARGE SCALE GENOMIC DNA]</scope>
    <source>
        <strain evidence="9">B80</strain>
    </source>
</reference>
<gene>
    <name evidence="8" type="ORF">T552_02925</name>
</gene>
<keyword evidence="2" id="KW-0507">mRNA processing</keyword>
<dbReference type="VEuPathDB" id="FungiDB:T552_02925"/>
<evidence type="ECO:0000256" key="1">
    <source>
        <dbReference type="ARBA" id="ARBA00004123"/>
    </source>
</evidence>
<dbReference type="InterPro" id="IPR034150">
    <property type="entry name" value="SF3B6_RRM"/>
</dbReference>
<evidence type="ECO:0000313" key="8">
    <source>
        <dbReference type="EMBL" id="KTW26446.1"/>
    </source>
</evidence>
<dbReference type="Pfam" id="PF00076">
    <property type="entry name" value="RRM_1"/>
    <property type="match status" value="1"/>
</dbReference>
<dbReference type="GO" id="GO:0005686">
    <property type="term" value="C:U2 snRNP"/>
    <property type="evidence" value="ECO:0007669"/>
    <property type="project" value="EnsemblFungi"/>
</dbReference>
<dbReference type="PANTHER" id="PTHR10352">
    <property type="entry name" value="EUKARYOTIC TRANSLATION INITIATION FACTOR 3 SUBUNIT G"/>
    <property type="match status" value="1"/>
</dbReference>
<dbReference type="PROSITE" id="PS50102">
    <property type="entry name" value="RRM"/>
    <property type="match status" value="1"/>
</dbReference>
<dbReference type="GO" id="GO:0003723">
    <property type="term" value="F:RNA binding"/>
    <property type="evidence" value="ECO:0007669"/>
    <property type="project" value="UniProtKB-UniRule"/>
</dbReference>
<dbReference type="GO" id="GO:0008380">
    <property type="term" value="P:RNA splicing"/>
    <property type="evidence" value="ECO:0007669"/>
    <property type="project" value="UniProtKB-KW"/>
</dbReference>
<feature type="domain" description="RRM" evidence="7">
    <location>
        <begin position="14"/>
        <end position="89"/>
    </location>
</feature>
<keyword evidence="5" id="KW-0539">Nucleus</keyword>
<dbReference type="Proteomes" id="UP000054454">
    <property type="component" value="Unassembled WGS sequence"/>
</dbReference>
<keyword evidence="9" id="KW-1185">Reference proteome</keyword>
<sequence length="119" mass="13771">MSHISRQSKTPQLPVLYVKNLSFKVSTEELFDLFGKFGPIRQIRLGNDNTTRGTAYVVYIDYNDAKMACEKLNGFNFSDRYLTVLYHQPEKISGKTDTAEDIALRQANLEKLKREYNIE</sequence>
<comment type="subcellular location">
    <subcellularLocation>
        <location evidence="1">Nucleus</location>
    </subcellularLocation>
</comment>
<organism evidence="8 9">
    <name type="scientific">Pneumocystis carinii (strain B80)</name>
    <name type="common">Rat pneumocystis pneumonia agent</name>
    <name type="synonym">Pneumocystis carinii f. sp. carinii</name>
    <dbReference type="NCBI Taxonomy" id="1408658"/>
    <lineage>
        <taxon>Eukaryota</taxon>
        <taxon>Fungi</taxon>
        <taxon>Dikarya</taxon>
        <taxon>Ascomycota</taxon>
        <taxon>Taphrinomycotina</taxon>
        <taxon>Pneumocystomycetes</taxon>
        <taxon>Pneumocystaceae</taxon>
        <taxon>Pneumocystis</taxon>
    </lineage>
</organism>
<dbReference type="GO" id="GO:0006397">
    <property type="term" value="P:mRNA processing"/>
    <property type="evidence" value="ECO:0007669"/>
    <property type="project" value="UniProtKB-KW"/>
</dbReference>
<dbReference type="InterPro" id="IPR035979">
    <property type="entry name" value="RBD_domain_sf"/>
</dbReference>
<dbReference type="CDD" id="cd12241">
    <property type="entry name" value="RRM_SF3B14"/>
    <property type="match status" value="1"/>
</dbReference>
<name>A0A0W4ZDS1_PNEC8</name>